<dbReference type="GO" id="GO:0009190">
    <property type="term" value="P:cyclic nucleotide biosynthetic process"/>
    <property type="evidence" value="ECO:0007669"/>
    <property type="project" value="InterPro"/>
</dbReference>
<evidence type="ECO:0000313" key="4">
    <source>
        <dbReference type="Proteomes" id="UP001153069"/>
    </source>
</evidence>
<dbReference type="SUPFAM" id="SSF55073">
    <property type="entry name" value="Nucleotide cyclase"/>
    <property type="match status" value="1"/>
</dbReference>
<reference evidence="3" key="1">
    <citation type="submission" date="2020-06" db="EMBL/GenBank/DDBJ databases">
        <authorList>
            <consortium name="Plant Systems Biology data submission"/>
        </authorList>
    </citation>
    <scope>NUCLEOTIDE SEQUENCE</scope>
    <source>
        <strain evidence="3">D6</strain>
    </source>
</reference>
<dbReference type="Gene3D" id="3.30.70.1230">
    <property type="entry name" value="Nucleotide cyclase"/>
    <property type="match status" value="1"/>
</dbReference>
<dbReference type="EMBL" id="CAICTM010000805">
    <property type="protein sequence ID" value="CAB9516773.1"/>
    <property type="molecule type" value="Genomic_DNA"/>
</dbReference>
<evidence type="ECO:0000313" key="3">
    <source>
        <dbReference type="EMBL" id="CAB9516773.1"/>
    </source>
</evidence>
<dbReference type="AlphaFoldDB" id="A0A9N8HIS5"/>
<evidence type="ECO:0000259" key="2">
    <source>
        <dbReference type="PROSITE" id="PS50125"/>
    </source>
</evidence>
<dbReference type="InterPro" id="IPR029787">
    <property type="entry name" value="Nucleotide_cyclase"/>
</dbReference>
<gene>
    <name evidence="3" type="ORF">SEMRO_806_G205120.1</name>
</gene>
<feature type="coiled-coil region" evidence="1">
    <location>
        <begin position="126"/>
        <end position="160"/>
    </location>
</feature>
<comment type="caution">
    <text evidence="3">The sequence shown here is derived from an EMBL/GenBank/DDBJ whole genome shotgun (WGS) entry which is preliminary data.</text>
</comment>
<dbReference type="CDD" id="cd09487">
    <property type="entry name" value="SAM_superfamily"/>
    <property type="match status" value="1"/>
</dbReference>
<proteinExistence type="predicted"/>
<dbReference type="SMART" id="SM00044">
    <property type="entry name" value="CYCc"/>
    <property type="match status" value="1"/>
</dbReference>
<dbReference type="InterPro" id="IPR001054">
    <property type="entry name" value="A/G_cyclase"/>
</dbReference>
<name>A0A9N8HIS5_9STRA</name>
<sequence>MGSSNSKTFGDTPADEVAKTVSSFGEKYQQYEKAIKENRIDGIYLETLKNEEEFFQTLDNLKITSRLHRRKLSAAYRRRTSSTTYSSCRLSFGSTASTSSSSSSLASLAGSIMGEDDLSLDLSVVSSILEDAASEQEQANDKLRRQVKILRDENKQTSLSSCYQPPEGHATIVRTDIESSTNLWEADPKAMLKALHLHNDIMRQEITNSYGYEIGTEGDSFAVAFHQASDALIFALNIQERMNSAPWDNDILALPWANGPQRRGIRVRISVHTDTVETSKDPTTDRIKYSGPAMDIAKSLEGIAVGGQIVASHDTWMAAFPVAESQLGCPRVLSLGMHTIPPKGSGEAVTKRILEVAPASLSLIATL</sequence>
<dbReference type="GO" id="GO:0035556">
    <property type="term" value="P:intracellular signal transduction"/>
    <property type="evidence" value="ECO:0007669"/>
    <property type="project" value="InterPro"/>
</dbReference>
<dbReference type="Gene3D" id="1.10.150.50">
    <property type="entry name" value="Transcription Factor, Ets-1"/>
    <property type="match status" value="1"/>
</dbReference>
<feature type="domain" description="Guanylate cyclase" evidence="2">
    <location>
        <begin position="171"/>
        <end position="301"/>
    </location>
</feature>
<dbReference type="CDD" id="cd07302">
    <property type="entry name" value="CHD"/>
    <property type="match status" value="1"/>
</dbReference>
<dbReference type="Proteomes" id="UP001153069">
    <property type="component" value="Unassembled WGS sequence"/>
</dbReference>
<dbReference type="InterPro" id="IPR013761">
    <property type="entry name" value="SAM/pointed_sf"/>
</dbReference>
<keyword evidence="4" id="KW-1185">Reference proteome</keyword>
<evidence type="ECO:0000256" key="1">
    <source>
        <dbReference type="SAM" id="Coils"/>
    </source>
</evidence>
<keyword evidence="1" id="KW-0175">Coiled coil</keyword>
<accession>A0A9N8HIS5</accession>
<dbReference type="Pfam" id="PF00211">
    <property type="entry name" value="Guanylate_cyc"/>
    <property type="match status" value="1"/>
</dbReference>
<dbReference type="OrthoDB" id="2021138at2759"/>
<dbReference type="PROSITE" id="PS50125">
    <property type="entry name" value="GUANYLATE_CYCLASE_2"/>
    <property type="match status" value="1"/>
</dbReference>
<organism evidence="3 4">
    <name type="scientific">Seminavis robusta</name>
    <dbReference type="NCBI Taxonomy" id="568900"/>
    <lineage>
        <taxon>Eukaryota</taxon>
        <taxon>Sar</taxon>
        <taxon>Stramenopiles</taxon>
        <taxon>Ochrophyta</taxon>
        <taxon>Bacillariophyta</taxon>
        <taxon>Bacillariophyceae</taxon>
        <taxon>Bacillariophycidae</taxon>
        <taxon>Naviculales</taxon>
        <taxon>Naviculaceae</taxon>
        <taxon>Seminavis</taxon>
    </lineage>
</organism>
<dbReference type="PANTHER" id="PTHR43081">
    <property type="entry name" value="ADENYLATE CYCLASE, TERMINAL-DIFFERENTIATION SPECIFIC-RELATED"/>
    <property type="match status" value="1"/>
</dbReference>
<dbReference type="PANTHER" id="PTHR43081:SF1">
    <property type="entry name" value="ADENYLATE CYCLASE, TERMINAL-DIFFERENTIATION SPECIFIC"/>
    <property type="match status" value="1"/>
</dbReference>
<dbReference type="InterPro" id="IPR050697">
    <property type="entry name" value="Adenylyl/Guanylyl_Cyclase_3/4"/>
</dbReference>
<protein>
    <submittedName>
        <fullName evidence="3">Adenylate cyclase</fullName>
    </submittedName>
</protein>